<evidence type="ECO:0000256" key="1">
    <source>
        <dbReference type="ARBA" id="ARBA00004606"/>
    </source>
</evidence>
<dbReference type="GO" id="GO:0016020">
    <property type="term" value="C:membrane"/>
    <property type="evidence" value="ECO:0007669"/>
    <property type="project" value="UniProtKB-SubCell"/>
</dbReference>
<keyword evidence="8" id="KW-1185">Reference proteome</keyword>
<dbReference type="Pfam" id="PF02485">
    <property type="entry name" value="Branch"/>
    <property type="match status" value="1"/>
</dbReference>
<gene>
    <name evidence="7" type="ORF">HHK36_026147</name>
</gene>
<name>A0A834YNW4_TETSI</name>
<accession>A0A834YNW4</accession>
<keyword evidence="3" id="KW-0808">Transferase</keyword>
<protein>
    <submittedName>
        <fullName evidence="7">Uncharacterized protein</fullName>
    </submittedName>
</protein>
<sequence>MKTAQGWRLGIGDIQIMTGPRHRPQLKRPMWIIVLVSLVSFFLIGSYVYPRQSYAACYIFSSSGCKSISEWLPPTPSRVFTDEEIAARVVSRDLLKISIQSKNPKIAFMFLTPGSLPFEKLWDKFFHGHEDRFSIYIHASSEKPRHVSRYFVDRDIRSEKVVWGTISMVDAERRLLANALQDPDNQHFVLLSDSCVPLHNFDYVYNYLMDTNMSFVDSFEDPGPHGNARYSEHMLPEVEKKDFRKGAQWFSMKRQHALIVLADNLYYSIFKQYCKPGMEGRNCYADEHYLQTFFHMIDPIGIANWSVTHVDWSEGKWHPKSYRAQDVTYELLKNITSIDKTTHVTSGEKKETQIKQCLWNGMKRPCYLFARKFYPEALDNLMHLFSNYTTV</sequence>
<evidence type="ECO:0000256" key="3">
    <source>
        <dbReference type="ARBA" id="ARBA00022679"/>
    </source>
</evidence>
<dbReference type="Proteomes" id="UP000655225">
    <property type="component" value="Unassembled WGS sequence"/>
</dbReference>
<dbReference type="AlphaFoldDB" id="A0A834YNW4"/>
<dbReference type="InterPro" id="IPR003406">
    <property type="entry name" value="Glyco_trans_14"/>
</dbReference>
<evidence type="ECO:0000256" key="5">
    <source>
        <dbReference type="ARBA" id="ARBA00023180"/>
    </source>
</evidence>
<dbReference type="InterPro" id="IPR044174">
    <property type="entry name" value="BC10-like"/>
</dbReference>
<dbReference type="OMA" id="ANWSTTH"/>
<dbReference type="GO" id="GO:0016757">
    <property type="term" value="F:glycosyltransferase activity"/>
    <property type="evidence" value="ECO:0007669"/>
    <property type="project" value="UniProtKB-KW"/>
</dbReference>
<comment type="subcellular location">
    <subcellularLocation>
        <location evidence="1">Membrane</location>
        <topology evidence="1">Single-pass type II membrane protein</topology>
    </subcellularLocation>
</comment>
<keyword evidence="6" id="KW-0812">Transmembrane</keyword>
<evidence type="ECO:0000313" key="8">
    <source>
        <dbReference type="Proteomes" id="UP000655225"/>
    </source>
</evidence>
<keyword evidence="4 6" id="KW-0472">Membrane</keyword>
<feature type="transmembrane region" description="Helical" evidence="6">
    <location>
        <begin position="30"/>
        <end position="49"/>
    </location>
</feature>
<dbReference type="PANTHER" id="PTHR31042">
    <property type="entry name" value="CORE-2/I-BRANCHING BETA-1,6-N-ACETYLGLUCOSAMINYLTRANSFERASE FAMILY PROTEIN-RELATED"/>
    <property type="match status" value="1"/>
</dbReference>
<keyword evidence="5" id="KW-0325">Glycoprotein</keyword>
<dbReference type="OrthoDB" id="191334at2759"/>
<comment type="caution">
    <text evidence="7">The sequence shown here is derived from an EMBL/GenBank/DDBJ whole genome shotgun (WGS) entry which is preliminary data.</text>
</comment>
<dbReference type="PANTHER" id="PTHR31042:SF150">
    <property type="entry name" value="OS06G0661900 PROTEIN"/>
    <property type="match status" value="1"/>
</dbReference>
<evidence type="ECO:0000313" key="7">
    <source>
        <dbReference type="EMBL" id="KAF8389452.1"/>
    </source>
</evidence>
<evidence type="ECO:0000256" key="6">
    <source>
        <dbReference type="SAM" id="Phobius"/>
    </source>
</evidence>
<keyword evidence="6" id="KW-1133">Transmembrane helix</keyword>
<organism evidence="7 8">
    <name type="scientific">Tetracentron sinense</name>
    <name type="common">Spur-leaf</name>
    <dbReference type="NCBI Taxonomy" id="13715"/>
    <lineage>
        <taxon>Eukaryota</taxon>
        <taxon>Viridiplantae</taxon>
        <taxon>Streptophyta</taxon>
        <taxon>Embryophyta</taxon>
        <taxon>Tracheophyta</taxon>
        <taxon>Spermatophyta</taxon>
        <taxon>Magnoliopsida</taxon>
        <taxon>Trochodendrales</taxon>
        <taxon>Trochodendraceae</taxon>
        <taxon>Tetracentron</taxon>
    </lineage>
</organism>
<reference evidence="7 8" key="1">
    <citation type="submission" date="2020-04" db="EMBL/GenBank/DDBJ databases">
        <title>Plant Genome Project.</title>
        <authorList>
            <person name="Zhang R.-G."/>
        </authorList>
    </citation>
    <scope>NUCLEOTIDE SEQUENCE [LARGE SCALE GENOMIC DNA]</scope>
    <source>
        <strain evidence="7">YNK0</strain>
        <tissue evidence="7">Leaf</tissue>
    </source>
</reference>
<keyword evidence="2" id="KW-0328">Glycosyltransferase</keyword>
<evidence type="ECO:0000256" key="4">
    <source>
        <dbReference type="ARBA" id="ARBA00023136"/>
    </source>
</evidence>
<proteinExistence type="predicted"/>
<evidence type="ECO:0000256" key="2">
    <source>
        <dbReference type="ARBA" id="ARBA00022676"/>
    </source>
</evidence>
<dbReference type="EMBL" id="JABCRI010000019">
    <property type="protein sequence ID" value="KAF8389452.1"/>
    <property type="molecule type" value="Genomic_DNA"/>
</dbReference>